<evidence type="ECO:0000256" key="1">
    <source>
        <dbReference type="ARBA" id="ARBA00005695"/>
    </source>
</evidence>
<keyword evidence="2" id="KW-0813">Transport</keyword>
<dbReference type="Proteomes" id="UP000006346">
    <property type="component" value="Chromosome"/>
</dbReference>
<dbReference type="InterPro" id="IPR000914">
    <property type="entry name" value="SBP_5_dom"/>
</dbReference>
<dbReference type="PANTHER" id="PTHR30290:SF9">
    <property type="entry name" value="OLIGOPEPTIDE-BINDING PROTEIN APPA"/>
    <property type="match status" value="1"/>
</dbReference>
<evidence type="ECO:0000256" key="2">
    <source>
        <dbReference type="ARBA" id="ARBA00022448"/>
    </source>
</evidence>
<dbReference type="Gene3D" id="3.40.190.10">
    <property type="entry name" value="Periplasmic binding protein-like II"/>
    <property type="match status" value="1"/>
</dbReference>
<dbReference type="GO" id="GO:0042597">
    <property type="term" value="C:periplasmic space"/>
    <property type="evidence" value="ECO:0007669"/>
    <property type="project" value="UniProtKB-ARBA"/>
</dbReference>
<dbReference type="GO" id="GO:0015833">
    <property type="term" value="P:peptide transport"/>
    <property type="evidence" value="ECO:0007669"/>
    <property type="project" value="TreeGrafter"/>
</dbReference>
<dbReference type="GO" id="GO:1904680">
    <property type="term" value="F:peptide transmembrane transporter activity"/>
    <property type="evidence" value="ECO:0007669"/>
    <property type="project" value="TreeGrafter"/>
</dbReference>
<name>G7WGE3_DESOD</name>
<dbReference type="eggNOG" id="COG0747">
    <property type="taxonomic scope" value="Bacteria"/>
</dbReference>
<gene>
    <name evidence="5" type="ordered locus">Desor_5501</name>
</gene>
<comment type="similarity">
    <text evidence="1">Belongs to the bacterial solute-binding protein 5 family.</text>
</comment>
<dbReference type="PANTHER" id="PTHR30290">
    <property type="entry name" value="PERIPLASMIC BINDING COMPONENT OF ABC TRANSPORTER"/>
    <property type="match status" value="1"/>
</dbReference>
<keyword evidence="6" id="KW-1185">Reference proteome</keyword>
<evidence type="ECO:0000313" key="5">
    <source>
        <dbReference type="EMBL" id="AET70875.1"/>
    </source>
</evidence>
<dbReference type="HOGENOM" id="CLU_017028_7_0_9"/>
<sequence length="523" mass="58130">MWRKMASVLTSLFLVSSLLMGCGGIIPAGRSQTPEDTVIFARGADSISLDPVLIEDIESAKVVANVFDTLVRYKEGSTEVEPALATEWSTSEDGKEWTFKLRQGVKFHDGTPFNAEAVKFNMDRQLPPNRTEEMPYSSFTLGMVDKVVAVDDYTVKFILKTPYSPFLLNLAMPFSVPIGSPEAIKKMGKDFGAHPVGTGPYIFESWEKDAKITLKANPDYWGGKPNIDKLVFEVIKEKSLRADKLIAGDVDIIDGVAPEDVERLKGDEHLNVSLSPGMNISYMGMRTDRKPFNDPKVRQAISMAINRKELVKALYQGNALVANGPLPPSLLGYDKTIQPYPYDPAKAKELLREAGYDDNLSFDLITYSDSRPYNTIGGDNLAVAIQGYMKEVGITVNITSAPWKEYKQNLQDGQGDAYLYGWTGDNGDPDNFLYVLLHSSQITSLNYSKYKNPNYDELLEKAQQTSNIQERIKDYSSAQQILVKDAPWLFISTSMNITAANKRISGFSIHPTGVCFLRDVVKG</sequence>
<evidence type="ECO:0000313" key="6">
    <source>
        <dbReference type="Proteomes" id="UP000006346"/>
    </source>
</evidence>
<dbReference type="GO" id="GO:0043190">
    <property type="term" value="C:ATP-binding cassette (ABC) transporter complex"/>
    <property type="evidence" value="ECO:0007669"/>
    <property type="project" value="InterPro"/>
</dbReference>
<proteinExistence type="inferred from homology"/>
<dbReference type="Gene3D" id="3.10.105.10">
    <property type="entry name" value="Dipeptide-binding Protein, Domain 3"/>
    <property type="match status" value="1"/>
</dbReference>
<dbReference type="CDD" id="cd08493">
    <property type="entry name" value="PBP2_DppA_like"/>
    <property type="match status" value="1"/>
</dbReference>
<dbReference type="InterPro" id="IPR039424">
    <property type="entry name" value="SBP_5"/>
</dbReference>
<dbReference type="RefSeq" id="WP_014187677.1">
    <property type="nucleotide sequence ID" value="NC_016584.1"/>
</dbReference>
<dbReference type="KEGG" id="dor:Desor_5501"/>
<dbReference type="Pfam" id="PF00496">
    <property type="entry name" value="SBP_bac_5"/>
    <property type="match status" value="1"/>
</dbReference>
<dbReference type="OrthoDB" id="137511at2"/>
<feature type="domain" description="Solute-binding protein family 5" evidence="4">
    <location>
        <begin position="79"/>
        <end position="442"/>
    </location>
</feature>
<dbReference type="PIRSF" id="PIRSF002741">
    <property type="entry name" value="MppA"/>
    <property type="match status" value="1"/>
</dbReference>
<dbReference type="Gene3D" id="3.90.76.10">
    <property type="entry name" value="Dipeptide-binding Protein, Domain 1"/>
    <property type="match status" value="1"/>
</dbReference>
<dbReference type="EMBL" id="CP003108">
    <property type="protein sequence ID" value="AET70875.1"/>
    <property type="molecule type" value="Genomic_DNA"/>
</dbReference>
<keyword evidence="3" id="KW-0732">Signal</keyword>
<protein>
    <submittedName>
        <fullName evidence="5">ABC-type dipeptide transport system, periplasmic component</fullName>
    </submittedName>
</protein>
<reference evidence="6" key="1">
    <citation type="submission" date="2011-11" db="EMBL/GenBank/DDBJ databases">
        <title>Complete sequence of Desulfosporosinus orientis DSM 765.</title>
        <authorList>
            <person name="Lucas S."/>
            <person name="Han J."/>
            <person name="Lapidus A."/>
            <person name="Cheng J.-F."/>
            <person name="Goodwin L."/>
            <person name="Pitluck S."/>
            <person name="Peters L."/>
            <person name="Ovchinnikova G."/>
            <person name="Teshima H."/>
            <person name="Detter J.C."/>
            <person name="Han C."/>
            <person name="Tapia R."/>
            <person name="Land M."/>
            <person name="Hauser L."/>
            <person name="Kyrpides N."/>
            <person name="Ivanova N."/>
            <person name="Pagani I."/>
            <person name="Pester M."/>
            <person name="Spring S."/>
            <person name="Ollivier B."/>
            <person name="Rattei T."/>
            <person name="Klenk H.-P."/>
            <person name="Wagner M."/>
            <person name="Loy A."/>
            <person name="Woyke T."/>
        </authorList>
    </citation>
    <scope>NUCLEOTIDE SEQUENCE [LARGE SCALE GENOMIC DNA]</scope>
    <source>
        <strain evidence="6">ATCC 19365 / DSM 765 / NCIMB 8382 / VKM B-1628</strain>
    </source>
</reference>
<accession>G7WGE3</accession>
<dbReference type="InterPro" id="IPR030678">
    <property type="entry name" value="Peptide/Ni-bd"/>
</dbReference>
<reference evidence="5 6" key="2">
    <citation type="journal article" date="2012" name="J. Bacteriol.">
        <title>Complete genome sequences of Desulfosporosinus orientis DSM765T, Desulfosporosinus youngiae DSM17734T, Desulfosporosinus meridiei DSM13257T, and Desulfosporosinus acidiphilus DSM22704T.</title>
        <authorList>
            <person name="Pester M."/>
            <person name="Brambilla E."/>
            <person name="Alazard D."/>
            <person name="Rattei T."/>
            <person name="Weinmaier T."/>
            <person name="Han J."/>
            <person name="Lucas S."/>
            <person name="Lapidus A."/>
            <person name="Cheng J.F."/>
            <person name="Goodwin L."/>
            <person name="Pitluck S."/>
            <person name="Peters L."/>
            <person name="Ovchinnikova G."/>
            <person name="Teshima H."/>
            <person name="Detter J.C."/>
            <person name="Han C.S."/>
            <person name="Tapia R."/>
            <person name="Land M.L."/>
            <person name="Hauser L."/>
            <person name="Kyrpides N.C."/>
            <person name="Ivanova N.N."/>
            <person name="Pagani I."/>
            <person name="Huntmann M."/>
            <person name="Wei C.L."/>
            <person name="Davenport K.W."/>
            <person name="Daligault H."/>
            <person name="Chain P.S."/>
            <person name="Chen A."/>
            <person name="Mavromatis K."/>
            <person name="Markowitz V."/>
            <person name="Szeto E."/>
            <person name="Mikhailova N."/>
            <person name="Pati A."/>
            <person name="Wagner M."/>
            <person name="Woyke T."/>
            <person name="Ollivier B."/>
            <person name="Klenk H.P."/>
            <person name="Spring S."/>
            <person name="Loy A."/>
        </authorList>
    </citation>
    <scope>NUCLEOTIDE SEQUENCE [LARGE SCALE GENOMIC DNA]</scope>
    <source>
        <strain evidence="6">ATCC 19365 / DSM 765 / NCIMB 8382 / VKM B-1628</strain>
    </source>
</reference>
<dbReference type="AlphaFoldDB" id="G7WGE3"/>
<dbReference type="PROSITE" id="PS51257">
    <property type="entry name" value="PROKAR_LIPOPROTEIN"/>
    <property type="match status" value="1"/>
</dbReference>
<dbReference type="STRING" id="768706.Desor_5501"/>
<dbReference type="SUPFAM" id="SSF53850">
    <property type="entry name" value="Periplasmic binding protein-like II"/>
    <property type="match status" value="1"/>
</dbReference>
<organism evidence="5 6">
    <name type="scientific">Desulfosporosinus orientis (strain ATCC 19365 / DSM 765 / NCIMB 8382 / VKM B-1628 / Singapore I)</name>
    <name type="common">Desulfotomaculum orientis</name>
    <dbReference type="NCBI Taxonomy" id="768706"/>
    <lineage>
        <taxon>Bacteria</taxon>
        <taxon>Bacillati</taxon>
        <taxon>Bacillota</taxon>
        <taxon>Clostridia</taxon>
        <taxon>Eubacteriales</taxon>
        <taxon>Desulfitobacteriaceae</taxon>
        <taxon>Desulfosporosinus</taxon>
    </lineage>
</organism>
<evidence type="ECO:0000259" key="4">
    <source>
        <dbReference type="Pfam" id="PF00496"/>
    </source>
</evidence>
<evidence type="ECO:0000256" key="3">
    <source>
        <dbReference type="ARBA" id="ARBA00022729"/>
    </source>
</evidence>
<dbReference type="PATRIC" id="fig|768706.3.peg.5605"/>